<protein>
    <submittedName>
        <fullName evidence="2">Uncharacterized protein</fullName>
    </submittedName>
</protein>
<name>A0A6A1UP88_9ROSI</name>
<feature type="compositionally biased region" description="Low complexity" evidence="1">
    <location>
        <begin position="168"/>
        <end position="192"/>
    </location>
</feature>
<dbReference type="Proteomes" id="UP000516437">
    <property type="component" value="Chromosome 8"/>
</dbReference>
<sequence length="359" mass="39282">MASLPQSMSSIPPRSILDLTQPPTGSSSLWSGVLGSASASASLCRSNMGQTAPQKAIHSPAFWCLYEPSYCSSSFCIKSTASREASNCIFSYSTPITCTYTYFIYKPWIWICTNSFTWIIHTTTFTSAIMNTKFCVHQYTKLQCHKTTNSVGSKFWQFHFSTSPPTESSVPNISPSSSQPATQSAPQVQHPAPQVPPFQLAAPRTTQPVNQVFQRPHFSNLVSHPQRPVSAGPFARTPMGLPRLPSIPNANVAPRSPLPQMGTRNFSPAPQMTSLPGPFAPRPSSSLQLQHNYPAHMTRTDLLLAPNQQQFGGTFSFASSRPASKPGRQQIYDPFSHFRVYLKGGGGENGTLIHGTRIQ</sequence>
<keyword evidence="3" id="KW-1185">Reference proteome</keyword>
<feature type="region of interest" description="Disordered" evidence="1">
    <location>
        <begin position="166"/>
        <end position="197"/>
    </location>
</feature>
<comment type="caution">
    <text evidence="2">The sequence shown here is derived from an EMBL/GenBank/DDBJ whole genome shotgun (WGS) entry which is preliminary data.</text>
</comment>
<accession>A0A6A1UP88</accession>
<gene>
    <name evidence="2" type="ORF">CJ030_MR8G002389</name>
</gene>
<dbReference type="OrthoDB" id="6777263at2759"/>
<evidence type="ECO:0000256" key="1">
    <source>
        <dbReference type="SAM" id="MobiDB-lite"/>
    </source>
</evidence>
<evidence type="ECO:0000313" key="2">
    <source>
        <dbReference type="EMBL" id="KAB1202132.1"/>
    </source>
</evidence>
<reference evidence="2 3" key="1">
    <citation type="journal article" date="2019" name="Plant Biotechnol. J.">
        <title>The red bayberry genome and genetic basis of sex determination.</title>
        <authorList>
            <person name="Jia H.M."/>
            <person name="Jia H.J."/>
            <person name="Cai Q.L."/>
            <person name="Wang Y."/>
            <person name="Zhao H.B."/>
            <person name="Yang W.F."/>
            <person name="Wang G.Y."/>
            <person name="Li Y.H."/>
            <person name="Zhan D.L."/>
            <person name="Shen Y.T."/>
            <person name="Niu Q.F."/>
            <person name="Chang L."/>
            <person name="Qiu J."/>
            <person name="Zhao L."/>
            <person name="Xie H.B."/>
            <person name="Fu W.Y."/>
            <person name="Jin J."/>
            <person name="Li X.W."/>
            <person name="Jiao Y."/>
            <person name="Zhou C.C."/>
            <person name="Tu T."/>
            <person name="Chai C.Y."/>
            <person name="Gao J.L."/>
            <person name="Fan L.J."/>
            <person name="van de Weg E."/>
            <person name="Wang J.Y."/>
            <person name="Gao Z.S."/>
        </authorList>
    </citation>
    <scope>NUCLEOTIDE SEQUENCE [LARGE SCALE GENOMIC DNA]</scope>
    <source>
        <tissue evidence="2">Leaves</tissue>
    </source>
</reference>
<proteinExistence type="predicted"/>
<evidence type="ECO:0000313" key="3">
    <source>
        <dbReference type="Proteomes" id="UP000516437"/>
    </source>
</evidence>
<dbReference type="EMBL" id="RXIC02000026">
    <property type="protein sequence ID" value="KAB1202132.1"/>
    <property type="molecule type" value="Genomic_DNA"/>
</dbReference>
<dbReference type="AlphaFoldDB" id="A0A6A1UP88"/>
<organism evidence="2 3">
    <name type="scientific">Morella rubra</name>
    <name type="common">Chinese bayberry</name>
    <dbReference type="NCBI Taxonomy" id="262757"/>
    <lineage>
        <taxon>Eukaryota</taxon>
        <taxon>Viridiplantae</taxon>
        <taxon>Streptophyta</taxon>
        <taxon>Embryophyta</taxon>
        <taxon>Tracheophyta</taxon>
        <taxon>Spermatophyta</taxon>
        <taxon>Magnoliopsida</taxon>
        <taxon>eudicotyledons</taxon>
        <taxon>Gunneridae</taxon>
        <taxon>Pentapetalae</taxon>
        <taxon>rosids</taxon>
        <taxon>fabids</taxon>
        <taxon>Fagales</taxon>
        <taxon>Myricaceae</taxon>
        <taxon>Morella</taxon>
    </lineage>
</organism>